<name>A0A2A9DMD4_9CORY</name>
<proteinExistence type="predicted"/>
<dbReference type="Proteomes" id="UP000221653">
    <property type="component" value="Unassembled WGS sequence"/>
</dbReference>
<dbReference type="EMBL" id="PDJF01000001">
    <property type="protein sequence ID" value="PFG27764.1"/>
    <property type="molecule type" value="Genomic_DNA"/>
</dbReference>
<accession>A0A2A9DMD4</accession>
<dbReference type="InterPro" id="IPR038720">
    <property type="entry name" value="YprB_RNase_H-like_dom"/>
</dbReference>
<dbReference type="RefSeq" id="WP_231913561.1">
    <property type="nucleotide sequence ID" value="NZ_LS483464.1"/>
</dbReference>
<dbReference type="NCBIfam" id="TIGR03491">
    <property type="entry name" value="TM0106 family RecB-like putative nuclease"/>
    <property type="match status" value="1"/>
</dbReference>
<dbReference type="Pfam" id="PF13482">
    <property type="entry name" value="RNase_H_2"/>
    <property type="match status" value="1"/>
</dbReference>
<protein>
    <submittedName>
        <fullName evidence="2">Putative RecB family nuclease</fullName>
    </submittedName>
</protein>
<evidence type="ECO:0000313" key="3">
    <source>
        <dbReference type="Proteomes" id="UP000221653"/>
    </source>
</evidence>
<dbReference type="STRING" id="1724.GCA_001044175_02447"/>
<feature type="domain" description="YprB ribonuclease H-like" evidence="1">
    <location>
        <begin position="435"/>
        <end position="516"/>
    </location>
</feature>
<evidence type="ECO:0000259" key="1">
    <source>
        <dbReference type="Pfam" id="PF13482"/>
    </source>
</evidence>
<keyword evidence="3" id="KW-1185">Reference proteome</keyword>
<gene>
    <name evidence="2" type="ORF">ATK06_0843</name>
</gene>
<dbReference type="InterPro" id="IPR019993">
    <property type="entry name" value="RecB_nuclease_TM0106_put"/>
</dbReference>
<reference evidence="2 3" key="1">
    <citation type="submission" date="2017-10" db="EMBL/GenBank/DDBJ databases">
        <title>Sequencing the genomes of 1000 actinobacteria strains.</title>
        <authorList>
            <person name="Klenk H.-P."/>
        </authorList>
    </citation>
    <scope>NUCLEOTIDE SEQUENCE [LARGE SCALE GENOMIC DNA]</scope>
    <source>
        <strain evidence="2 3">DSM 20688</strain>
    </source>
</reference>
<sequence length="528" mass="57373">MTNPELVAPDPQRIALAASQPMGVRDLSGCQWAVAQRRAYPEIGPGPESLARRARMASAEQAVWELLPVRAARGDRVAFRRHDVPPEEPSISKESARWLREMATLDALASGAHLITGAAFSGVFEGVAWSVEVPVLVRVGEAYMPVVISNHRIGRRAERGSAQVIATARLGLGRPLEEKYKVKAYAHEHNEAVLAAWGLRAAGLDSGLAGIIGQDRTRTFVVELARFEQATVTAMREPIPEGPLRVRECDGCRFWHLCEPELRARDDISLLFRGDKARQFRELGLGTVAGLAAAELGEASALAQAYRDGVDVLARARVQAVPRRDVEIDLDVEAYLDHGAYLWGLWDGHAYHGFATWDGLGGVAEGENFARMWGWLRAAVESARAAGQTVGIYCYAAGGENHWLRSSARRFGGQVYAGVRAPTLEEVEEFIASDEWIDVFVAVKASLIGTGGVGLKVVAPHAGFHWRESGFAGEESVSAYREARGIDPGDPEAARARLLDYNEDDCRATSAVRAWLSAGAPGVRRVVD</sequence>
<organism evidence="2 3">
    <name type="scientific">Corynebacterium renale</name>
    <dbReference type="NCBI Taxonomy" id="1724"/>
    <lineage>
        <taxon>Bacteria</taxon>
        <taxon>Bacillati</taxon>
        <taxon>Actinomycetota</taxon>
        <taxon>Actinomycetes</taxon>
        <taxon>Mycobacteriales</taxon>
        <taxon>Corynebacteriaceae</taxon>
        <taxon>Corynebacterium</taxon>
    </lineage>
</organism>
<comment type="caution">
    <text evidence="2">The sequence shown here is derived from an EMBL/GenBank/DDBJ whole genome shotgun (WGS) entry which is preliminary data.</text>
</comment>
<dbReference type="AlphaFoldDB" id="A0A2A9DMD4"/>
<evidence type="ECO:0000313" key="2">
    <source>
        <dbReference type="EMBL" id="PFG27764.1"/>
    </source>
</evidence>